<sequence>MNESKVPYITLSDGGMIPQLGFGTWTLRDDAEDAVDTAIKAGYRLIDTASMYGNEEAVGRGIRKSGIDRESLFVTTKITPSEMSQRPQSQWIEESLERLDIGWIDLMLFHWPAANEKYHRETWDVLEEYAAKGLIKHLGVSNFNPRQIDDLLIHGHLPPVVNQIELYPYRQQIGNVKADGERNIAIECYSPLAEGRAAKDPVLEEIAKAHGKTAAQVTLRWEIQKGFITIPKGRNPAHIQSNMDIWDFALTEKEMETIASLNEYTSTDPEDSPW</sequence>
<keyword evidence="9" id="KW-1185">Reference proteome</keyword>
<feature type="domain" description="NADP-dependent oxidoreductase" evidence="7">
    <location>
        <begin position="20"/>
        <end position="263"/>
    </location>
</feature>
<feature type="site" description="Lowers pKa of active site Tyr" evidence="6">
    <location>
        <position position="77"/>
    </location>
</feature>
<dbReference type="InterPro" id="IPR036812">
    <property type="entry name" value="NAD(P)_OxRdtase_dom_sf"/>
</dbReference>
<organism evidence="8 9">
    <name type="scientific">Dialister hominis</name>
    <dbReference type="NCBI Taxonomy" id="2582419"/>
    <lineage>
        <taxon>Bacteria</taxon>
        <taxon>Bacillati</taxon>
        <taxon>Bacillota</taxon>
        <taxon>Negativicutes</taxon>
        <taxon>Veillonellales</taxon>
        <taxon>Veillonellaceae</taxon>
        <taxon>Dialister</taxon>
    </lineage>
</organism>
<dbReference type="RefSeq" id="WP_143332821.1">
    <property type="nucleotide sequence ID" value="NZ_AP019697.1"/>
</dbReference>
<dbReference type="PANTHER" id="PTHR43827">
    <property type="entry name" value="2,5-DIKETO-D-GLUCONIC ACID REDUCTASE"/>
    <property type="match status" value="1"/>
</dbReference>
<dbReference type="AlphaFoldDB" id="A0A8D5A3K1"/>
<comment type="similarity">
    <text evidence="1">Belongs to the aldo/keto reductase family.</text>
</comment>
<dbReference type="PANTHER" id="PTHR43827:SF3">
    <property type="entry name" value="NADP-DEPENDENT OXIDOREDUCTASE DOMAIN-CONTAINING PROTEIN"/>
    <property type="match status" value="1"/>
</dbReference>
<proteinExistence type="inferred from homology"/>
<evidence type="ECO:0000256" key="2">
    <source>
        <dbReference type="ARBA" id="ARBA00022857"/>
    </source>
</evidence>
<keyword evidence="3" id="KW-0560">Oxidoreductase</keyword>
<evidence type="ECO:0000313" key="9">
    <source>
        <dbReference type="Proteomes" id="UP000320585"/>
    </source>
</evidence>
<dbReference type="SUPFAM" id="SSF51430">
    <property type="entry name" value="NAD(P)-linked oxidoreductase"/>
    <property type="match status" value="1"/>
</dbReference>
<dbReference type="GO" id="GO:0016616">
    <property type="term" value="F:oxidoreductase activity, acting on the CH-OH group of donors, NAD or NADP as acceptor"/>
    <property type="evidence" value="ECO:0007669"/>
    <property type="project" value="UniProtKB-ARBA"/>
</dbReference>
<dbReference type="EMBL" id="AP019697">
    <property type="protein sequence ID" value="BBK25821.1"/>
    <property type="molecule type" value="Genomic_DNA"/>
</dbReference>
<feature type="binding site" evidence="5">
    <location>
        <position position="110"/>
    </location>
    <ligand>
        <name>substrate</name>
    </ligand>
</feature>
<dbReference type="PROSITE" id="PS00798">
    <property type="entry name" value="ALDOKETO_REDUCTASE_1"/>
    <property type="match status" value="1"/>
</dbReference>
<dbReference type="PIRSF" id="PIRSF000097">
    <property type="entry name" value="AKR"/>
    <property type="match status" value="1"/>
</dbReference>
<keyword evidence="2" id="KW-0521">NADP</keyword>
<evidence type="ECO:0000256" key="5">
    <source>
        <dbReference type="PIRSR" id="PIRSR000097-2"/>
    </source>
</evidence>
<dbReference type="Proteomes" id="UP000320585">
    <property type="component" value="Chromosome"/>
</dbReference>
<evidence type="ECO:0000313" key="8">
    <source>
        <dbReference type="EMBL" id="BBK25821.1"/>
    </source>
</evidence>
<evidence type="ECO:0000256" key="4">
    <source>
        <dbReference type="PIRSR" id="PIRSR000097-1"/>
    </source>
</evidence>
<feature type="active site" description="Proton donor" evidence="4">
    <location>
        <position position="52"/>
    </location>
</feature>
<dbReference type="KEGG" id="dho:Dia5BBH33_17560"/>
<dbReference type="GeneID" id="92716973"/>
<dbReference type="InterPro" id="IPR018170">
    <property type="entry name" value="Aldo/ket_reductase_CS"/>
</dbReference>
<accession>A0A8D5A3K1</accession>
<evidence type="ECO:0000256" key="6">
    <source>
        <dbReference type="PIRSR" id="PIRSR000097-3"/>
    </source>
</evidence>
<dbReference type="Pfam" id="PF00248">
    <property type="entry name" value="Aldo_ket_red"/>
    <property type="match status" value="1"/>
</dbReference>
<gene>
    <name evidence="8" type="ORF">Dia5BBH33_17560</name>
</gene>
<dbReference type="FunFam" id="3.20.20.100:FF:000015">
    <property type="entry name" value="Oxidoreductase, aldo/keto reductase family"/>
    <property type="match status" value="1"/>
</dbReference>
<dbReference type="InterPro" id="IPR020471">
    <property type="entry name" value="AKR"/>
</dbReference>
<evidence type="ECO:0000259" key="7">
    <source>
        <dbReference type="Pfam" id="PF00248"/>
    </source>
</evidence>
<protein>
    <submittedName>
        <fullName evidence="8">Oxidoreductase</fullName>
    </submittedName>
</protein>
<evidence type="ECO:0000256" key="3">
    <source>
        <dbReference type="ARBA" id="ARBA00023002"/>
    </source>
</evidence>
<name>A0A8D5A3K1_9FIRM</name>
<dbReference type="Gene3D" id="3.20.20.100">
    <property type="entry name" value="NADP-dependent oxidoreductase domain"/>
    <property type="match status" value="1"/>
</dbReference>
<dbReference type="InterPro" id="IPR023210">
    <property type="entry name" value="NADP_OxRdtase_dom"/>
</dbReference>
<dbReference type="PRINTS" id="PR00069">
    <property type="entry name" value="ALDKETRDTASE"/>
</dbReference>
<reference evidence="9" key="1">
    <citation type="submission" date="2019-05" db="EMBL/GenBank/DDBJ databases">
        <title>Complete genome sequencing of Dialister sp. strain 5BBH33.</title>
        <authorList>
            <person name="Sakamoto M."/>
            <person name="Murakami T."/>
            <person name="Mori H."/>
        </authorList>
    </citation>
    <scope>NUCLEOTIDE SEQUENCE [LARGE SCALE GENOMIC DNA]</scope>
    <source>
        <strain evidence="9">5BBH33</strain>
    </source>
</reference>
<dbReference type="PROSITE" id="PS00062">
    <property type="entry name" value="ALDOKETO_REDUCTASE_2"/>
    <property type="match status" value="1"/>
</dbReference>
<evidence type="ECO:0000256" key="1">
    <source>
        <dbReference type="ARBA" id="ARBA00007905"/>
    </source>
</evidence>
<dbReference type="OrthoDB" id="9804790at2"/>